<dbReference type="Pfam" id="PF07808">
    <property type="entry name" value="RED_N"/>
    <property type="match status" value="1"/>
</dbReference>
<dbReference type="Pfam" id="PF07807">
    <property type="entry name" value="RED_C"/>
    <property type="match status" value="1"/>
</dbReference>
<dbReference type="InterPro" id="IPR012916">
    <property type="entry name" value="RED_N"/>
</dbReference>
<evidence type="ECO:0000256" key="1">
    <source>
        <dbReference type="ARBA" id="ARBA00004123"/>
    </source>
</evidence>
<comment type="caution">
    <text evidence="8">The sequence shown here is derived from an EMBL/GenBank/DDBJ whole genome shotgun (WGS) entry which is preliminary data.</text>
</comment>
<feature type="compositionally biased region" description="Basic and acidic residues" evidence="5">
    <location>
        <begin position="74"/>
        <end position="88"/>
    </location>
</feature>
<keyword evidence="4" id="KW-0539">Nucleus</keyword>
<dbReference type="GeneID" id="17044475"/>
<evidence type="ECO:0000313" key="8">
    <source>
        <dbReference type="EMBL" id="EIE26465.1"/>
    </source>
</evidence>
<accession>I0Z746</accession>
<dbReference type="InterPro" id="IPR012492">
    <property type="entry name" value="RED_C"/>
</dbReference>
<feature type="compositionally biased region" description="Basic and acidic residues" evidence="5">
    <location>
        <begin position="519"/>
        <end position="536"/>
    </location>
</feature>
<dbReference type="GO" id="GO:0005634">
    <property type="term" value="C:nucleus"/>
    <property type="evidence" value="ECO:0007669"/>
    <property type="project" value="UniProtKB-SubCell"/>
</dbReference>
<organism evidence="8 9">
    <name type="scientific">Coccomyxa subellipsoidea (strain C-169)</name>
    <name type="common">Green microalga</name>
    <dbReference type="NCBI Taxonomy" id="574566"/>
    <lineage>
        <taxon>Eukaryota</taxon>
        <taxon>Viridiplantae</taxon>
        <taxon>Chlorophyta</taxon>
        <taxon>core chlorophytes</taxon>
        <taxon>Trebouxiophyceae</taxon>
        <taxon>Trebouxiophyceae incertae sedis</taxon>
        <taxon>Coccomyxaceae</taxon>
        <taxon>Coccomyxa</taxon>
        <taxon>Coccomyxa subellipsoidea</taxon>
    </lineage>
</organism>
<feature type="compositionally biased region" description="Acidic residues" evidence="5">
    <location>
        <begin position="364"/>
        <end position="373"/>
    </location>
</feature>
<protein>
    <recommendedName>
        <fullName evidence="10">RED-like N-terminal domain-containing protein</fullName>
    </recommendedName>
</protein>
<feature type="domain" description="Protein RED C-terminal" evidence="6">
    <location>
        <begin position="497"/>
        <end position="599"/>
    </location>
</feature>
<feature type="compositionally biased region" description="Low complexity" evidence="5">
    <location>
        <begin position="451"/>
        <end position="464"/>
    </location>
</feature>
<feature type="region of interest" description="Disordered" evidence="5">
    <location>
        <begin position="442"/>
        <end position="494"/>
    </location>
</feature>
<evidence type="ECO:0000313" key="9">
    <source>
        <dbReference type="Proteomes" id="UP000007264"/>
    </source>
</evidence>
<proteinExistence type="inferred from homology"/>
<gene>
    <name evidence="8" type="ORF">COCSUDRAFT_64504</name>
</gene>
<dbReference type="Proteomes" id="UP000007264">
    <property type="component" value="Unassembled WGS sequence"/>
</dbReference>
<feature type="compositionally biased region" description="Pro residues" evidence="5">
    <location>
        <begin position="379"/>
        <end position="391"/>
    </location>
</feature>
<evidence type="ECO:0000256" key="2">
    <source>
        <dbReference type="ARBA" id="ARBA00006660"/>
    </source>
</evidence>
<feature type="region of interest" description="Disordered" evidence="5">
    <location>
        <begin position="1"/>
        <end position="88"/>
    </location>
</feature>
<dbReference type="InterPro" id="IPR039896">
    <property type="entry name" value="Red-like"/>
</dbReference>
<evidence type="ECO:0000256" key="5">
    <source>
        <dbReference type="SAM" id="MobiDB-lite"/>
    </source>
</evidence>
<feature type="compositionally biased region" description="Basic and acidic residues" evidence="5">
    <location>
        <begin position="470"/>
        <end position="490"/>
    </location>
</feature>
<dbReference type="AlphaFoldDB" id="I0Z746"/>
<feature type="region of interest" description="Disordered" evidence="5">
    <location>
        <begin position="343"/>
        <end position="408"/>
    </location>
</feature>
<name>I0Z746_COCSC</name>
<dbReference type="OrthoDB" id="508543at2759"/>
<evidence type="ECO:0000259" key="7">
    <source>
        <dbReference type="Pfam" id="PF07808"/>
    </source>
</evidence>
<feature type="region of interest" description="Disordered" evidence="5">
    <location>
        <begin position="511"/>
        <end position="536"/>
    </location>
</feature>
<keyword evidence="3" id="KW-0677">Repeat</keyword>
<evidence type="ECO:0008006" key="10">
    <source>
        <dbReference type="Google" id="ProtNLM"/>
    </source>
</evidence>
<keyword evidence="9" id="KW-1185">Reference proteome</keyword>
<evidence type="ECO:0000256" key="4">
    <source>
        <dbReference type="ARBA" id="ARBA00023242"/>
    </source>
</evidence>
<comment type="subcellular location">
    <subcellularLocation>
        <location evidence="1">Nucleus</location>
    </subcellularLocation>
</comment>
<evidence type="ECO:0000256" key="3">
    <source>
        <dbReference type="ARBA" id="ARBA00022737"/>
    </source>
</evidence>
<dbReference type="PANTHER" id="PTHR12765">
    <property type="entry name" value="RED PROTEIN IK FACTOR CYTOKINE IK"/>
    <property type="match status" value="1"/>
</dbReference>
<reference evidence="8 9" key="1">
    <citation type="journal article" date="2012" name="Genome Biol.">
        <title>The genome of the polar eukaryotic microalga coccomyxa subellipsoidea reveals traits of cold adaptation.</title>
        <authorList>
            <person name="Blanc G."/>
            <person name="Agarkova I."/>
            <person name="Grimwood J."/>
            <person name="Kuo A."/>
            <person name="Brueggeman A."/>
            <person name="Dunigan D."/>
            <person name="Gurnon J."/>
            <person name="Ladunga I."/>
            <person name="Lindquist E."/>
            <person name="Lucas S."/>
            <person name="Pangilinan J."/>
            <person name="Proschold T."/>
            <person name="Salamov A."/>
            <person name="Schmutz J."/>
            <person name="Weeks D."/>
            <person name="Yamada T."/>
            <person name="Claverie J.M."/>
            <person name="Grigoriev I."/>
            <person name="Van Etten J."/>
            <person name="Lomsadze A."/>
            <person name="Borodovsky M."/>
        </authorList>
    </citation>
    <scope>NUCLEOTIDE SEQUENCE [LARGE SCALE GENOMIC DNA]</scope>
    <source>
        <strain evidence="8 9">C-169</strain>
    </source>
</reference>
<dbReference type="EMBL" id="AGSI01000002">
    <property type="protein sequence ID" value="EIE26465.1"/>
    <property type="molecule type" value="Genomic_DNA"/>
</dbReference>
<evidence type="ECO:0000259" key="6">
    <source>
        <dbReference type="Pfam" id="PF07807"/>
    </source>
</evidence>
<dbReference type="KEGG" id="csl:COCSUDRAFT_64504"/>
<dbReference type="STRING" id="574566.I0Z746"/>
<feature type="compositionally biased region" description="Basic residues" evidence="5">
    <location>
        <begin position="47"/>
        <end position="61"/>
    </location>
</feature>
<feature type="domain" description="RED-like N-terminal" evidence="7">
    <location>
        <begin position="62"/>
        <end position="269"/>
    </location>
</feature>
<comment type="similarity">
    <text evidence="2">Belongs to the RED family.</text>
</comment>
<dbReference type="eggNOG" id="KOG2498">
    <property type="taxonomic scope" value="Eukaryota"/>
</dbReference>
<sequence length="621" mass="67703">MEDDDMPPPSKGTSFAFKTNADFRRMLETPRPQRFQEDADAPEGTRAVKKPHAAQKKKGRPKPVQEEKAGDDEPLYRDRAEERRKGFNPDYERVNADLANIVTGNSLLEQDIGQISVEDSKFLGGDVDHTHLVKGLDYALLQKVRGEMTKHGAEDPDETKKKVKPVRKEEMKFVTATGRSVFNSVFNPPKINVSELFLPRRTAFVYELEDDEYGSDIPTTLRRSKLDCPPVVDSLMGGVDGNLLERLAKIMSYMRPNAGGKPGKRLKRKDKLQLLGASALPPLAGIGALKGPHTNGSAAAEPAVVRPADEDEDIFGDAGKDYQAELPKSRDGGAAASTRGQYFAEKDDMADLPALPTAGAKSDEDMEIEEGEAQEGPPGALPPPPPPPPPDTEVGPARPPTNADLSSAYADPAAYEAYIQASVAYQASTDPVYQALLATQAGGQPPDAEDAAALSALSQQQKEAGLASVFKRDDDNLARRREVDEREKDPSFVSDAYAECYPGYHEYNNTIADSDDEADFSHMDSKTGGKSRTDFDTEEQWQEHKNSKEMLPKAAFQFGLKAADGRKAGNKLGKAKDNKLNNQLNKIQAILEKDGGDYKKAFSAPALEASDGGKLSKKRRI</sequence>
<dbReference type="RefSeq" id="XP_005651009.1">
    <property type="nucleotide sequence ID" value="XM_005650952.1"/>
</dbReference>